<sequence length="93" mass="10148">MPPSSNKGVNGAYLKRVRTQPPNEDRSFVWGPAHLAPPQGADCGGVEDLSSDAPHRQPSAHSVDLTNLSHSEIRINCENTNIYITDLVDDKIK</sequence>
<gene>
    <name evidence="1" type="ORF">CEXT_377971</name>
</gene>
<evidence type="ECO:0000313" key="2">
    <source>
        <dbReference type="Proteomes" id="UP001054945"/>
    </source>
</evidence>
<dbReference type="EMBL" id="BPLR01016800">
    <property type="protein sequence ID" value="GIY86470.1"/>
    <property type="molecule type" value="Genomic_DNA"/>
</dbReference>
<protein>
    <submittedName>
        <fullName evidence="1">Uncharacterized protein</fullName>
    </submittedName>
</protein>
<comment type="caution">
    <text evidence="1">The sequence shown here is derived from an EMBL/GenBank/DDBJ whole genome shotgun (WGS) entry which is preliminary data.</text>
</comment>
<dbReference type="AlphaFoldDB" id="A0AAV4WU64"/>
<accession>A0AAV4WU64</accession>
<proteinExistence type="predicted"/>
<dbReference type="Proteomes" id="UP001054945">
    <property type="component" value="Unassembled WGS sequence"/>
</dbReference>
<name>A0AAV4WU64_CAEEX</name>
<reference evidence="1 2" key="1">
    <citation type="submission" date="2021-06" db="EMBL/GenBank/DDBJ databases">
        <title>Caerostris extrusa draft genome.</title>
        <authorList>
            <person name="Kono N."/>
            <person name="Arakawa K."/>
        </authorList>
    </citation>
    <scope>NUCLEOTIDE SEQUENCE [LARGE SCALE GENOMIC DNA]</scope>
</reference>
<organism evidence="1 2">
    <name type="scientific">Caerostris extrusa</name>
    <name type="common">Bark spider</name>
    <name type="synonym">Caerostris bankana</name>
    <dbReference type="NCBI Taxonomy" id="172846"/>
    <lineage>
        <taxon>Eukaryota</taxon>
        <taxon>Metazoa</taxon>
        <taxon>Ecdysozoa</taxon>
        <taxon>Arthropoda</taxon>
        <taxon>Chelicerata</taxon>
        <taxon>Arachnida</taxon>
        <taxon>Araneae</taxon>
        <taxon>Araneomorphae</taxon>
        <taxon>Entelegynae</taxon>
        <taxon>Araneoidea</taxon>
        <taxon>Araneidae</taxon>
        <taxon>Caerostris</taxon>
    </lineage>
</organism>
<keyword evidence="2" id="KW-1185">Reference proteome</keyword>
<evidence type="ECO:0000313" key="1">
    <source>
        <dbReference type="EMBL" id="GIY86470.1"/>
    </source>
</evidence>